<keyword evidence="5 6" id="KW-0472">Membrane</keyword>
<name>A0ABW8UH71_9LACT</name>
<feature type="transmembrane region" description="Helical" evidence="6">
    <location>
        <begin position="44"/>
        <end position="64"/>
    </location>
</feature>
<evidence type="ECO:0000313" key="9">
    <source>
        <dbReference type="Proteomes" id="UP001625374"/>
    </source>
</evidence>
<dbReference type="Proteomes" id="UP001625374">
    <property type="component" value="Unassembled WGS sequence"/>
</dbReference>
<feature type="transmembrane region" description="Helical" evidence="6">
    <location>
        <begin position="12"/>
        <end position="32"/>
    </location>
</feature>
<dbReference type="EMBL" id="JBGQQK010000006">
    <property type="protein sequence ID" value="MFL2102278.1"/>
    <property type="molecule type" value="Genomic_DNA"/>
</dbReference>
<evidence type="ECO:0000256" key="2">
    <source>
        <dbReference type="ARBA" id="ARBA00022475"/>
    </source>
</evidence>
<evidence type="ECO:0000256" key="5">
    <source>
        <dbReference type="ARBA" id="ARBA00023136"/>
    </source>
</evidence>
<comment type="subcellular location">
    <subcellularLocation>
        <location evidence="1">Cell membrane</location>
        <topology evidence="1">Multi-pass membrane protein</topology>
    </subcellularLocation>
</comment>
<reference evidence="8 9" key="1">
    <citation type="submission" date="2024-08" db="EMBL/GenBank/DDBJ databases">
        <authorList>
            <person name="Arias E."/>
        </authorList>
    </citation>
    <scope>NUCLEOTIDE SEQUENCE [LARGE SCALE GENOMIC DNA]</scope>
    <source>
        <strain evidence="8 9">FAM 24106</strain>
    </source>
</reference>
<evidence type="ECO:0000313" key="8">
    <source>
        <dbReference type="EMBL" id="MFL2102278.1"/>
    </source>
</evidence>
<accession>A0ABW8UH71</accession>
<evidence type="ECO:0000256" key="3">
    <source>
        <dbReference type="ARBA" id="ARBA00022692"/>
    </source>
</evidence>
<evidence type="ECO:0000256" key="1">
    <source>
        <dbReference type="ARBA" id="ARBA00004651"/>
    </source>
</evidence>
<keyword evidence="2" id="KW-1003">Cell membrane</keyword>
<dbReference type="Pfam" id="PF13396">
    <property type="entry name" value="PLDc_N"/>
    <property type="match status" value="1"/>
</dbReference>
<keyword evidence="3 6" id="KW-0812">Transmembrane</keyword>
<evidence type="ECO:0000256" key="4">
    <source>
        <dbReference type="ARBA" id="ARBA00022989"/>
    </source>
</evidence>
<evidence type="ECO:0000256" key="6">
    <source>
        <dbReference type="SAM" id="Phobius"/>
    </source>
</evidence>
<dbReference type="InterPro" id="IPR027379">
    <property type="entry name" value="CLS_N"/>
</dbReference>
<gene>
    <name evidence="8" type="ORF">ACEN37_03325</name>
</gene>
<sequence length="70" mass="8063">MEIPEIVLDNLLLFIPLILLEVGVMITALIHVLKHPDYKFGNKLMWILIVVFIQIIGPIVYFVFGRGENE</sequence>
<feature type="domain" description="Cardiolipin synthase N-terminal" evidence="7">
    <location>
        <begin position="24"/>
        <end position="66"/>
    </location>
</feature>
<comment type="caution">
    <text evidence="8">The sequence shown here is derived from an EMBL/GenBank/DDBJ whole genome shotgun (WGS) entry which is preliminary data.</text>
</comment>
<organism evidence="8 9">
    <name type="scientific">Marinilactibacillus psychrotolerans</name>
    <dbReference type="NCBI Taxonomy" id="191770"/>
    <lineage>
        <taxon>Bacteria</taxon>
        <taxon>Bacillati</taxon>
        <taxon>Bacillota</taxon>
        <taxon>Bacilli</taxon>
        <taxon>Lactobacillales</taxon>
        <taxon>Carnobacteriaceae</taxon>
        <taxon>Marinilactibacillus</taxon>
    </lineage>
</organism>
<dbReference type="RefSeq" id="WP_407123857.1">
    <property type="nucleotide sequence ID" value="NZ_JBGQQI010000005.1"/>
</dbReference>
<protein>
    <submittedName>
        <fullName evidence="8">PLD nuclease N-terminal domain-containing protein</fullName>
    </submittedName>
</protein>
<keyword evidence="4 6" id="KW-1133">Transmembrane helix</keyword>
<keyword evidence="9" id="KW-1185">Reference proteome</keyword>
<proteinExistence type="predicted"/>
<evidence type="ECO:0000259" key="7">
    <source>
        <dbReference type="Pfam" id="PF13396"/>
    </source>
</evidence>